<dbReference type="GO" id="GO:0008903">
    <property type="term" value="F:hydroxypyruvate isomerase activity"/>
    <property type="evidence" value="ECO:0007669"/>
    <property type="project" value="TreeGrafter"/>
</dbReference>
<dbReference type="Proteomes" id="UP000289200">
    <property type="component" value="Unassembled WGS sequence"/>
</dbReference>
<protein>
    <submittedName>
        <fullName evidence="5">Hydroxypyruvate isomerase YgbM</fullName>
    </submittedName>
</protein>
<dbReference type="SUPFAM" id="SSF51658">
    <property type="entry name" value="Xylose isomerase-like"/>
    <property type="match status" value="1"/>
</dbReference>
<keyword evidence="1 2" id="KW-0413">Isomerase</keyword>
<dbReference type="FunFam" id="3.20.20.150:FF:000007">
    <property type="entry name" value="Hydroxypyruvate isomerase"/>
    <property type="match status" value="1"/>
</dbReference>
<dbReference type="InterPro" id="IPR013022">
    <property type="entry name" value="Xyl_isomerase-like_TIM-brl"/>
</dbReference>
<evidence type="ECO:0000256" key="1">
    <source>
        <dbReference type="ARBA" id="ARBA00023235"/>
    </source>
</evidence>
<evidence type="ECO:0000313" key="5">
    <source>
        <dbReference type="EMBL" id="VCU07052.1"/>
    </source>
</evidence>
<comment type="caution">
    <text evidence="5">The sequence shown here is derived from an EMBL/GenBank/DDBJ whole genome shotgun (WGS) entry which is preliminary data.</text>
</comment>
<proteinExistence type="inferred from homology"/>
<dbReference type="PANTHER" id="PTHR43489">
    <property type="entry name" value="ISOMERASE"/>
    <property type="match status" value="1"/>
</dbReference>
<dbReference type="OrthoDB" id="9786584at2"/>
<name>A0A447CPE2_9BRAD</name>
<reference evidence="6" key="1">
    <citation type="submission" date="2018-10" db="EMBL/GenBank/DDBJ databases">
        <authorList>
            <person name="Peiro R."/>
            <person name="Begona"/>
            <person name="Cbmso G."/>
            <person name="Lopez M."/>
            <person name="Gonzalez S."/>
            <person name="Sacristan E."/>
            <person name="Castillo E."/>
        </authorList>
    </citation>
    <scope>NUCLEOTIDE SEQUENCE [LARGE SCALE GENOMIC DNA]</scope>
</reference>
<dbReference type="EMBL" id="UWOC01000010">
    <property type="protein sequence ID" value="VCU07052.1"/>
    <property type="molecule type" value="Genomic_DNA"/>
</dbReference>
<evidence type="ECO:0000259" key="4">
    <source>
        <dbReference type="Pfam" id="PF01261"/>
    </source>
</evidence>
<dbReference type="PANTHER" id="PTHR43489:SF6">
    <property type="entry name" value="HYDROXYPYRUVATE ISOMERASE-RELATED"/>
    <property type="match status" value="1"/>
</dbReference>
<feature type="domain" description="Xylose isomerase-like TIM barrel" evidence="4">
    <location>
        <begin position="21"/>
        <end position="255"/>
    </location>
</feature>
<accession>A0A447CPE2</accession>
<organism evidence="5 6">
    <name type="scientific">Rhodoplanes serenus</name>
    <dbReference type="NCBI Taxonomy" id="200615"/>
    <lineage>
        <taxon>Bacteria</taxon>
        <taxon>Pseudomonadati</taxon>
        <taxon>Pseudomonadota</taxon>
        <taxon>Alphaproteobacteria</taxon>
        <taxon>Hyphomicrobiales</taxon>
        <taxon>Nitrobacteraceae</taxon>
        <taxon>Rhodoplanes</taxon>
    </lineage>
</organism>
<evidence type="ECO:0000256" key="2">
    <source>
        <dbReference type="PIRNR" id="PIRNR006241"/>
    </source>
</evidence>
<dbReference type="GO" id="GO:0046487">
    <property type="term" value="P:glyoxylate metabolic process"/>
    <property type="evidence" value="ECO:0007669"/>
    <property type="project" value="TreeGrafter"/>
</dbReference>
<comment type="similarity">
    <text evidence="2">Belongs to the hyi family.</text>
</comment>
<evidence type="ECO:0000256" key="3">
    <source>
        <dbReference type="PIRSR" id="PIRSR006241-50"/>
    </source>
</evidence>
<keyword evidence="6" id="KW-1185">Reference proteome</keyword>
<gene>
    <name evidence="5" type="primary">ygbM_1</name>
    <name evidence="5" type="ORF">RHODGE_RHODGE_00142</name>
</gene>
<dbReference type="RefSeq" id="WP_129607246.1">
    <property type="nucleotide sequence ID" value="NZ_UWOC01000010.1"/>
</dbReference>
<feature type="active site" description="Proton donor/acceptor" evidence="3">
    <location>
        <position position="142"/>
    </location>
</feature>
<dbReference type="PIRSF" id="PIRSF006241">
    <property type="entry name" value="HyI"/>
    <property type="match status" value="1"/>
</dbReference>
<dbReference type="Gene3D" id="3.20.20.150">
    <property type="entry name" value="Divalent-metal-dependent TIM barrel enzymes"/>
    <property type="match status" value="1"/>
</dbReference>
<dbReference type="InterPro" id="IPR050417">
    <property type="entry name" value="Sugar_Epim/Isomerase"/>
</dbReference>
<evidence type="ECO:0000313" key="6">
    <source>
        <dbReference type="Proteomes" id="UP000289200"/>
    </source>
</evidence>
<sequence length="270" mass="28218">MPRFSANLGFLFADRSHGERIAAAAAAGFPAVEMHWPYEVPAATLRTALDRAGVRMLGINTPVGDRARGDNGLAAVPGREAEFAAAFDLALSYAVALGGTAVHCMAGVVAPDGREAAERTYVANLTAAADKAAAAGKTILIEPLNPRDAPGYFLADVEQAAAIVQATGRANVKIMFDCYHVQIVGGDVIRRFERVRPLVGHVQIAAVPSRAEPDEGELAYPAILAAFEAAGWDGFVGAEYKPRGRTEDGLGWMAAYPAAEAAAVAMGDAR</sequence>
<feature type="active site" description="Proton donor/acceptor" evidence="3">
    <location>
        <position position="239"/>
    </location>
</feature>
<dbReference type="AlphaFoldDB" id="A0A447CPE2"/>
<dbReference type="InterPro" id="IPR026040">
    <property type="entry name" value="HyI-like"/>
</dbReference>
<dbReference type="Pfam" id="PF01261">
    <property type="entry name" value="AP_endonuc_2"/>
    <property type="match status" value="1"/>
</dbReference>
<dbReference type="InterPro" id="IPR036237">
    <property type="entry name" value="Xyl_isomerase-like_sf"/>
</dbReference>